<feature type="domain" description="PABS" evidence="9">
    <location>
        <begin position="6"/>
        <end position="243"/>
    </location>
</feature>
<evidence type="ECO:0000256" key="7">
    <source>
        <dbReference type="RuleBase" id="RU003836"/>
    </source>
</evidence>
<dbReference type="InterPro" id="IPR035246">
    <property type="entry name" value="Spermidine_synt_N"/>
</dbReference>
<name>A0A1I0FBB4_9GAMM</name>
<dbReference type="PROSITE" id="PS01330">
    <property type="entry name" value="PABS_1"/>
    <property type="match status" value="1"/>
</dbReference>
<dbReference type="InterPro" id="IPR001045">
    <property type="entry name" value="Spermi_synthase"/>
</dbReference>
<dbReference type="OrthoDB" id="9793120at2"/>
<dbReference type="GO" id="GO:0004766">
    <property type="term" value="F:spermidine synthase activity"/>
    <property type="evidence" value="ECO:0007669"/>
    <property type="project" value="UniProtKB-UniRule"/>
</dbReference>
<feature type="binding site" evidence="5">
    <location>
        <begin position="142"/>
        <end position="143"/>
    </location>
    <ligand>
        <name>S-methyl-5'-thioadenosine</name>
        <dbReference type="ChEBI" id="CHEBI:17509"/>
    </ligand>
</feature>
<accession>A0A1I0FBB4</accession>
<comment type="subunit">
    <text evidence="5">Homodimer or homotetramer.</text>
</comment>
<evidence type="ECO:0000256" key="6">
    <source>
        <dbReference type="PROSITE-ProRule" id="PRU00354"/>
    </source>
</evidence>
<dbReference type="Proteomes" id="UP000198762">
    <property type="component" value="Unassembled WGS sequence"/>
</dbReference>
<dbReference type="InterPro" id="IPR030374">
    <property type="entry name" value="PABS"/>
</dbReference>
<proteinExistence type="inferred from homology"/>
<dbReference type="PANTHER" id="PTHR11558:SF11">
    <property type="entry name" value="SPERMIDINE SYNTHASE"/>
    <property type="match status" value="1"/>
</dbReference>
<feature type="active site" description="Proton acceptor" evidence="5 6">
    <location>
        <position position="161"/>
    </location>
</feature>
<evidence type="ECO:0000256" key="8">
    <source>
        <dbReference type="RuleBase" id="RU003837"/>
    </source>
</evidence>
<dbReference type="InterPro" id="IPR037163">
    <property type="entry name" value="Spermidine_synt_N_sf"/>
</dbReference>
<comment type="function">
    <text evidence="5">Catalyzes the irreversible transfer of a propylamine group from the amino donor S-adenosylmethioninamine (decarboxy-AdoMet) to putrescine (1,4-diaminobutane) to yield spermidine.</text>
</comment>
<comment type="similarity">
    <text evidence="1 5 7">Belongs to the spermidine/spermine synthase family.</text>
</comment>
<keyword evidence="2 5" id="KW-0808">Transferase</keyword>
<reference evidence="11" key="1">
    <citation type="submission" date="2016-10" db="EMBL/GenBank/DDBJ databases">
        <authorList>
            <person name="Varghese N."/>
            <person name="Submissions S."/>
        </authorList>
    </citation>
    <scope>NUCLEOTIDE SEQUENCE [LARGE SCALE GENOMIC DNA]</scope>
    <source>
        <strain evidence="11">CGMCC 1.6489</strain>
    </source>
</reference>
<dbReference type="AlphaFoldDB" id="A0A1I0FBB4"/>
<dbReference type="STRING" id="430453.SAMN04487962_11246"/>
<dbReference type="Gene3D" id="2.30.140.10">
    <property type="entry name" value="Spermidine synthase, tetramerisation domain"/>
    <property type="match status" value="1"/>
</dbReference>
<dbReference type="HAMAP" id="MF_00198">
    <property type="entry name" value="Spermidine_synth"/>
    <property type="match status" value="1"/>
</dbReference>
<feature type="binding site" evidence="5">
    <location>
        <position position="168"/>
    </location>
    <ligand>
        <name>S-methyl-5'-thioadenosine</name>
        <dbReference type="ChEBI" id="CHEBI:17509"/>
    </ligand>
</feature>
<dbReference type="Pfam" id="PF01564">
    <property type="entry name" value="Spermine_synth"/>
    <property type="match status" value="1"/>
</dbReference>
<dbReference type="GO" id="GO:0008295">
    <property type="term" value="P:spermidine biosynthetic process"/>
    <property type="evidence" value="ECO:0007669"/>
    <property type="project" value="UniProtKB-UniRule"/>
</dbReference>
<evidence type="ECO:0000256" key="1">
    <source>
        <dbReference type="ARBA" id="ARBA00007867"/>
    </source>
</evidence>
<organism evidence="10 11">
    <name type="scientific">Marinobacter segnicrescens</name>
    <dbReference type="NCBI Taxonomy" id="430453"/>
    <lineage>
        <taxon>Bacteria</taxon>
        <taxon>Pseudomonadati</taxon>
        <taxon>Pseudomonadota</taxon>
        <taxon>Gammaproteobacteria</taxon>
        <taxon>Pseudomonadales</taxon>
        <taxon>Marinobacteraceae</taxon>
        <taxon>Marinobacter</taxon>
    </lineage>
</organism>
<evidence type="ECO:0000256" key="3">
    <source>
        <dbReference type="ARBA" id="ARBA00023066"/>
    </source>
</evidence>
<comment type="catalytic activity">
    <reaction evidence="5 8">
        <text>S-adenosyl 3-(methylsulfanyl)propylamine + putrescine = S-methyl-5'-thioadenosine + spermidine + H(+)</text>
        <dbReference type="Rhea" id="RHEA:12721"/>
        <dbReference type="ChEBI" id="CHEBI:15378"/>
        <dbReference type="ChEBI" id="CHEBI:17509"/>
        <dbReference type="ChEBI" id="CHEBI:57443"/>
        <dbReference type="ChEBI" id="CHEBI:57834"/>
        <dbReference type="ChEBI" id="CHEBI:326268"/>
        <dbReference type="EC" id="2.5.1.16"/>
    </reaction>
</comment>
<dbReference type="RefSeq" id="WP_091852674.1">
    <property type="nucleotide sequence ID" value="NZ_FOHZ01000012.1"/>
</dbReference>
<evidence type="ECO:0000256" key="2">
    <source>
        <dbReference type="ARBA" id="ARBA00022679"/>
    </source>
</evidence>
<keyword evidence="11" id="KW-1185">Reference proteome</keyword>
<dbReference type="InterPro" id="IPR029063">
    <property type="entry name" value="SAM-dependent_MTases_sf"/>
</dbReference>
<feature type="binding site" evidence="5">
    <location>
        <position position="67"/>
    </location>
    <ligand>
        <name>spermidine</name>
        <dbReference type="ChEBI" id="CHEBI:57834"/>
    </ligand>
</feature>
<protein>
    <recommendedName>
        <fullName evidence="5">Polyamine aminopropyltransferase</fullName>
    </recommendedName>
    <alternativeName>
        <fullName evidence="5">Putrescine aminopropyltransferase</fullName>
        <shortName evidence="5">PAPT</shortName>
    </alternativeName>
    <alternativeName>
        <fullName evidence="5">Spermidine synthase</fullName>
        <shortName evidence="5">SPDS</shortName>
        <shortName evidence="5">SPDSY</shortName>
        <ecNumber evidence="5">2.5.1.16</ecNumber>
    </alternativeName>
</protein>
<feature type="binding site" evidence="5">
    <location>
        <position position="91"/>
    </location>
    <ligand>
        <name>spermidine</name>
        <dbReference type="ChEBI" id="CHEBI:57834"/>
    </ligand>
</feature>
<dbReference type="NCBIfam" id="TIGR00417">
    <property type="entry name" value="speE"/>
    <property type="match status" value="1"/>
</dbReference>
<comment type="pathway">
    <text evidence="5">Amine and polyamine biosynthesis; spermidine biosynthesis; spermidine from putrescine: step 1/1.</text>
</comment>
<evidence type="ECO:0000259" key="9">
    <source>
        <dbReference type="PROSITE" id="PS51006"/>
    </source>
</evidence>
<feature type="binding site" evidence="5">
    <location>
        <position position="111"/>
    </location>
    <ligand>
        <name>S-methyl-5'-thioadenosine</name>
        <dbReference type="ChEBI" id="CHEBI:17509"/>
    </ligand>
</feature>
<dbReference type="UniPathway" id="UPA00248">
    <property type="reaction ID" value="UER00314"/>
</dbReference>
<dbReference type="Gene3D" id="3.40.50.150">
    <property type="entry name" value="Vaccinia Virus protein VP39"/>
    <property type="match status" value="1"/>
</dbReference>
<feature type="binding site" evidence="5">
    <location>
        <position position="36"/>
    </location>
    <ligand>
        <name>S-methyl-5'-thioadenosine</name>
        <dbReference type="ChEBI" id="CHEBI:17509"/>
    </ligand>
</feature>
<feature type="binding site" evidence="5">
    <location>
        <begin position="161"/>
        <end position="164"/>
    </location>
    <ligand>
        <name>spermidine</name>
        <dbReference type="ChEBI" id="CHEBI:57834"/>
    </ligand>
</feature>
<dbReference type="EMBL" id="FOHZ01000012">
    <property type="protein sequence ID" value="SET55430.1"/>
    <property type="molecule type" value="Genomic_DNA"/>
</dbReference>
<evidence type="ECO:0000313" key="11">
    <source>
        <dbReference type="Proteomes" id="UP000198762"/>
    </source>
</evidence>
<dbReference type="EC" id="2.5.1.16" evidence="5"/>
<dbReference type="GO" id="GO:0005829">
    <property type="term" value="C:cytosol"/>
    <property type="evidence" value="ECO:0007669"/>
    <property type="project" value="TreeGrafter"/>
</dbReference>
<dbReference type="Pfam" id="PF17284">
    <property type="entry name" value="Spermine_synt_N"/>
    <property type="match status" value="1"/>
</dbReference>
<dbReference type="NCBIfam" id="NF002010">
    <property type="entry name" value="PRK00811.1"/>
    <property type="match status" value="1"/>
</dbReference>
<dbReference type="SUPFAM" id="SSF53335">
    <property type="entry name" value="S-adenosyl-L-methionine-dependent methyltransferases"/>
    <property type="match status" value="1"/>
</dbReference>
<keyword evidence="4 5" id="KW-0620">Polyamine biosynthesis</keyword>
<evidence type="ECO:0000256" key="4">
    <source>
        <dbReference type="ARBA" id="ARBA00023115"/>
    </source>
</evidence>
<dbReference type="PANTHER" id="PTHR11558">
    <property type="entry name" value="SPERMIDINE/SPERMINE SYNTHASE"/>
    <property type="match status" value="1"/>
</dbReference>
<dbReference type="PROSITE" id="PS51006">
    <property type="entry name" value="PABS_2"/>
    <property type="match status" value="1"/>
</dbReference>
<dbReference type="InterPro" id="IPR030373">
    <property type="entry name" value="PABS_CS"/>
</dbReference>
<evidence type="ECO:0000256" key="5">
    <source>
        <dbReference type="HAMAP-Rule" id="MF_00198"/>
    </source>
</evidence>
<gene>
    <name evidence="5" type="primary">speE</name>
    <name evidence="10" type="ORF">SAMN04487962_11246</name>
</gene>
<evidence type="ECO:0000313" key="10">
    <source>
        <dbReference type="EMBL" id="SET55430.1"/>
    </source>
</evidence>
<keyword evidence="3 5" id="KW-0745">Spermidine biosynthesis</keyword>
<sequence>MSSLDNNWFTEVFQDQGTAFSLQVKRKLHEEQTQYQKLEVWETETFGNLMVLDGCVMLTSRDNFLYHEMMTHPALFTHRDPKKVVIIGGGDCGTLKEVLKHPGVEEAWQVEIDERVTRVSEKYFPELCESNQDPRANFFFGDGIQWMRDQPPGTVDVIIVDSTDPVGPAEGLFALDFYRDCMIALREGGIVVQQSESPLLHTDSIIRGIHDDMKKAGFDHVQTLPFPQPVYPTGWWSCTMGGKDVHTSYFREEDAADRPFVTRYYNEGVHRGALAMPQFMLETLDDPVRPAEG</sequence>